<dbReference type="PANTHER" id="PTHR46594">
    <property type="entry name" value="P-TYPE CATION-TRANSPORTING ATPASE"/>
    <property type="match status" value="1"/>
</dbReference>
<keyword evidence="10" id="KW-1185">Reference proteome</keyword>
<keyword evidence="5 6" id="KW-0472">Membrane</keyword>
<dbReference type="InterPro" id="IPR036163">
    <property type="entry name" value="HMA_dom_sf"/>
</dbReference>
<dbReference type="AlphaFoldDB" id="A0A9P4LVK1"/>
<dbReference type="InterPro" id="IPR059000">
    <property type="entry name" value="ATPase_P-type_domA"/>
</dbReference>
<feature type="transmembrane region" description="Helical" evidence="6">
    <location>
        <begin position="464"/>
        <end position="486"/>
    </location>
</feature>
<reference evidence="9" key="1">
    <citation type="journal article" date="2020" name="Stud. Mycol.">
        <title>101 Dothideomycetes genomes: a test case for predicting lifestyles and emergence of pathogens.</title>
        <authorList>
            <person name="Haridas S."/>
            <person name="Albert R."/>
            <person name="Binder M."/>
            <person name="Bloem J."/>
            <person name="Labutti K."/>
            <person name="Salamov A."/>
            <person name="Andreopoulos B."/>
            <person name="Baker S."/>
            <person name="Barry K."/>
            <person name="Bills G."/>
            <person name="Bluhm B."/>
            <person name="Cannon C."/>
            <person name="Castanera R."/>
            <person name="Culley D."/>
            <person name="Daum C."/>
            <person name="Ezra D."/>
            <person name="Gonzalez J."/>
            <person name="Henrissat B."/>
            <person name="Kuo A."/>
            <person name="Liang C."/>
            <person name="Lipzen A."/>
            <person name="Lutzoni F."/>
            <person name="Magnuson J."/>
            <person name="Mondo S."/>
            <person name="Nolan M."/>
            <person name="Ohm R."/>
            <person name="Pangilinan J."/>
            <person name="Park H.-J."/>
            <person name="Ramirez L."/>
            <person name="Alfaro M."/>
            <person name="Sun H."/>
            <person name="Tritt A."/>
            <person name="Yoshinaga Y."/>
            <person name="Zwiers L.-H."/>
            <person name="Turgeon B."/>
            <person name="Goodwin S."/>
            <person name="Spatafora J."/>
            <person name="Crous P."/>
            <person name="Grigoriev I."/>
        </authorList>
    </citation>
    <scope>NUCLEOTIDE SEQUENCE</scope>
    <source>
        <strain evidence="9">CBS 110217</strain>
    </source>
</reference>
<dbReference type="Gene3D" id="3.40.1110.10">
    <property type="entry name" value="Calcium-transporting ATPase, cytoplasmic domain N"/>
    <property type="match status" value="1"/>
</dbReference>
<dbReference type="OrthoDB" id="432719at2759"/>
<comment type="caution">
    <text evidence="9">The sequence shown here is derived from an EMBL/GenBank/DDBJ whole genome shotgun (WGS) entry which is preliminary data.</text>
</comment>
<dbReference type="InterPro" id="IPR018303">
    <property type="entry name" value="ATPase_P-typ_P_site"/>
</dbReference>
<dbReference type="GO" id="GO:0046872">
    <property type="term" value="F:metal ion binding"/>
    <property type="evidence" value="ECO:0007669"/>
    <property type="project" value="UniProtKB-KW"/>
</dbReference>
<feature type="transmembrane region" description="Helical" evidence="6">
    <location>
        <begin position="840"/>
        <end position="859"/>
    </location>
</feature>
<dbReference type="InterPro" id="IPR027256">
    <property type="entry name" value="P-typ_ATPase_IB"/>
</dbReference>
<keyword evidence="6" id="KW-0067">ATP-binding</keyword>
<name>A0A9P4LVK1_9PLEO</name>
<dbReference type="InterPro" id="IPR023298">
    <property type="entry name" value="ATPase_P-typ_TM_dom_sf"/>
</dbReference>
<evidence type="ECO:0000313" key="9">
    <source>
        <dbReference type="EMBL" id="KAF2036809.1"/>
    </source>
</evidence>
<evidence type="ECO:0000256" key="1">
    <source>
        <dbReference type="ARBA" id="ARBA00004370"/>
    </source>
</evidence>
<dbReference type="NCBIfam" id="TIGR01494">
    <property type="entry name" value="ATPase_P-type"/>
    <property type="match status" value="2"/>
</dbReference>
<evidence type="ECO:0000259" key="8">
    <source>
        <dbReference type="PROSITE" id="PS50846"/>
    </source>
</evidence>
<dbReference type="PROSITE" id="PS00154">
    <property type="entry name" value="ATPASE_E1_E2"/>
    <property type="match status" value="1"/>
</dbReference>
<dbReference type="SUPFAM" id="SSF55008">
    <property type="entry name" value="HMA, heavy metal-associated domain"/>
    <property type="match status" value="1"/>
</dbReference>
<sequence>MIILLTIILILTSILRSDDVERGPPNFERVVLLIDGLQCGCCEGGIARTVERISAIRTYQVNIVLARLEVELDTNRLSVVDIIKKLNAKTGYTFEEYVASSGQMLELFTSGPTILQQADTPAGVTYIELGSEKQPWHTSWLSSGRISAALTASEKPPSLDPNTVRVQYDAATIGPRQVFEHYQKLDDSLCLADPTRQPSLAMGAKQTKRALKYFIFALLFTIPVVVLAWAPVDHTRMVYAHVSLALATVVQGIATKEFVPAALWTLWYAHTFEMDFLIALSSTLAYTFSVVSYGFQINKTPLETGCFFETSTLLVTLILLGRVVNEFARYRAAKSVSFRSLQADEALLVLPNFHQSADPMTRTIDARLLQYGDHFKIAPHTRVVTDGVIVYGGSEIDESMITGESIPVAKGVHSKVFAGTMNGGGTLIVKLTALPHENSVNRIAALVEDAELTKPHVQNLADHIAGGFVPVMATIGVLVFLGWLLWESHHLKRSYKDAAVKAFTFAIATLVVSCPCAIGLAVPMVVLIAGGVAARFGIIFRDPQKMESARSVTDVIFDKTGTLTCGVLTVVGVELHGTYATKVHGILLSLLQDIQHPVAEGVLRYLRKEADFHLIEIVSVVDITSVPGSGVFGICEQSRLEVRAGHPSWLNVDIDDSRCTLLCVTVEGELSATFKLKDRPRHTAAMVIEKLHAEGIQTHMISGDSQGAVDDIAYTLGISKCNTKARCTPEGKMNYVKDLQKPRKTVMFIGDGTNDSVALKQAHVGVHINQGSDVAKSAADVVLMTTRLHDILILLDISRAAYRRIILNFIWAAIYNILAVVLASGLLTNAMKSARISPEYAGLGELVSVLPVVLIAFQMRWINWGKRYREIEYDYLRVDEPMQDRVVRMRSQRSTEMSAEEKS</sequence>
<dbReference type="Gene3D" id="3.40.50.1000">
    <property type="entry name" value="HAD superfamily/HAD-like"/>
    <property type="match status" value="1"/>
</dbReference>
<dbReference type="InterPro" id="IPR023214">
    <property type="entry name" value="HAD_sf"/>
</dbReference>
<dbReference type="Gene3D" id="2.70.150.10">
    <property type="entry name" value="Calcium-transporting ATPase, cytoplasmic transduction domain A"/>
    <property type="match status" value="1"/>
</dbReference>
<feature type="signal peptide" evidence="7">
    <location>
        <begin position="1"/>
        <end position="17"/>
    </location>
</feature>
<evidence type="ECO:0000256" key="4">
    <source>
        <dbReference type="ARBA" id="ARBA00022989"/>
    </source>
</evidence>
<evidence type="ECO:0000256" key="6">
    <source>
        <dbReference type="RuleBase" id="RU362081"/>
    </source>
</evidence>
<dbReference type="SUPFAM" id="SSF56784">
    <property type="entry name" value="HAD-like"/>
    <property type="match status" value="1"/>
</dbReference>
<feature type="transmembrane region" description="Helical" evidence="6">
    <location>
        <begin position="274"/>
        <end position="295"/>
    </location>
</feature>
<comment type="subcellular location">
    <subcellularLocation>
        <location evidence="1 6">Membrane</location>
    </subcellularLocation>
</comment>
<dbReference type="NCBIfam" id="TIGR01525">
    <property type="entry name" value="ATPase-IB_hvy"/>
    <property type="match status" value="1"/>
</dbReference>
<dbReference type="EMBL" id="ML978154">
    <property type="protein sequence ID" value="KAF2036809.1"/>
    <property type="molecule type" value="Genomic_DNA"/>
</dbReference>
<dbReference type="Pfam" id="PF24534">
    <property type="entry name" value="HMA_PCA1"/>
    <property type="match status" value="1"/>
</dbReference>
<dbReference type="GO" id="GO:0016020">
    <property type="term" value="C:membrane"/>
    <property type="evidence" value="ECO:0007669"/>
    <property type="project" value="UniProtKB-SubCell"/>
</dbReference>
<feature type="chain" id="PRO_5040129704" evidence="7">
    <location>
        <begin position="18"/>
        <end position="903"/>
    </location>
</feature>
<feature type="transmembrane region" description="Helical" evidence="6">
    <location>
        <begin position="498"/>
        <end position="518"/>
    </location>
</feature>
<feature type="transmembrane region" description="Helical" evidence="6">
    <location>
        <begin position="307"/>
        <end position="324"/>
    </location>
</feature>
<dbReference type="GO" id="GO:0019829">
    <property type="term" value="F:ATPase-coupled monoatomic cation transmembrane transporter activity"/>
    <property type="evidence" value="ECO:0007669"/>
    <property type="project" value="InterPro"/>
</dbReference>
<dbReference type="Pfam" id="PF00122">
    <property type="entry name" value="E1-E2_ATPase"/>
    <property type="match status" value="1"/>
</dbReference>
<keyword evidence="6" id="KW-0547">Nucleotide-binding</keyword>
<dbReference type="GO" id="GO:0016887">
    <property type="term" value="F:ATP hydrolysis activity"/>
    <property type="evidence" value="ECO:0007669"/>
    <property type="project" value="InterPro"/>
</dbReference>
<keyword evidence="4 6" id="KW-1133">Transmembrane helix</keyword>
<dbReference type="Pfam" id="PF00403">
    <property type="entry name" value="HMA"/>
    <property type="match status" value="1"/>
</dbReference>
<dbReference type="CDD" id="cd00371">
    <property type="entry name" value="HMA"/>
    <property type="match status" value="1"/>
</dbReference>
<dbReference type="InterPro" id="IPR036412">
    <property type="entry name" value="HAD-like_sf"/>
</dbReference>
<keyword evidence="7" id="KW-0732">Signal</keyword>
<feature type="domain" description="HMA" evidence="8">
    <location>
        <begin position="28"/>
        <end position="95"/>
    </location>
</feature>
<dbReference type="InterPro" id="IPR008250">
    <property type="entry name" value="ATPase_P-typ_transduc_dom_A_sf"/>
</dbReference>
<dbReference type="SUPFAM" id="SSF81653">
    <property type="entry name" value="Calcium ATPase, transduction domain A"/>
    <property type="match status" value="1"/>
</dbReference>
<dbReference type="InterPro" id="IPR006121">
    <property type="entry name" value="HMA_dom"/>
</dbReference>
<feature type="transmembrane region" description="Helical" evidence="6">
    <location>
        <begin position="805"/>
        <end position="828"/>
    </location>
</feature>
<dbReference type="SUPFAM" id="SSF81665">
    <property type="entry name" value="Calcium ATPase, transmembrane domain M"/>
    <property type="match status" value="1"/>
</dbReference>
<evidence type="ECO:0000256" key="7">
    <source>
        <dbReference type="SAM" id="SignalP"/>
    </source>
</evidence>
<accession>A0A9P4LVK1</accession>
<dbReference type="PRINTS" id="PR00119">
    <property type="entry name" value="CATATPASE"/>
</dbReference>
<evidence type="ECO:0000256" key="3">
    <source>
        <dbReference type="ARBA" id="ARBA00022723"/>
    </source>
</evidence>
<evidence type="ECO:0000256" key="5">
    <source>
        <dbReference type="ARBA" id="ARBA00023136"/>
    </source>
</evidence>
<dbReference type="InterPro" id="IPR001757">
    <property type="entry name" value="P_typ_ATPase"/>
</dbReference>
<dbReference type="InterPro" id="IPR023299">
    <property type="entry name" value="ATPase_P-typ_cyto_dom_N"/>
</dbReference>
<evidence type="ECO:0000313" key="10">
    <source>
        <dbReference type="Proteomes" id="UP000799777"/>
    </source>
</evidence>
<dbReference type="PRINTS" id="PR00120">
    <property type="entry name" value="HATPASE"/>
</dbReference>
<keyword evidence="3 6" id="KW-0479">Metal-binding</keyword>
<dbReference type="GO" id="GO:0005524">
    <property type="term" value="F:ATP binding"/>
    <property type="evidence" value="ECO:0007669"/>
    <property type="project" value="UniProtKB-UniRule"/>
</dbReference>
<organism evidence="9 10">
    <name type="scientific">Setomelanomma holmii</name>
    <dbReference type="NCBI Taxonomy" id="210430"/>
    <lineage>
        <taxon>Eukaryota</taxon>
        <taxon>Fungi</taxon>
        <taxon>Dikarya</taxon>
        <taxon>Ascomycota</taxon>
        <taxon>Pezizomycotina</taxon>
        <taxon>Dothideomycetes</taxon>
        <taxon>Pleosporomycetidae</taxon>
        <taxon>Pleosporales</taxon>
        <taxon>Pleosporineae</taxon>
        <taxon>Phaeosphaeriaceae</taxon>
        <taxon>Setomelanomma</taxon>
    </lineage>
</organism>
<comment type="similarity">
    <text evidence="6">Belongs to the cation transport ATPase (P-type) (TC 3.A.3) family. Type IB subfamily.</text>
</comment>
<evidence type="ECO:0000256" key="2">
    <source>
        <dbReference type="ARBA" id="ARBA00022692"/>
    </source>
</evidence>
<dbReference type="PROSITE" id="PS50846">
    <property type="entry name" value="HMA_2"/>
    <property type="match status" value="1"/>
</dbReference>
<feature type="transmembrane region" description="Helical" evidence="6">
    <location>
        <begin position="210"/>
        <end position="230"/>
    </location>
</feature>
<proteinExistence type="inferred from homology"/>
<dbReference type="PANTHER" id="PTHR46594:SF4">
    <property type="entry name" value="P-TYPE CATION-TRANSPORTING ATPASE"/>
    <property type="match status" value="1"/>
</dbReference>
<keyword evidence="2 6" id="KW-0812">Transmembrane</keyword>
<dbReference type="InterPro" id="IPR056236">
    <property type="entry name" value="HMA_PCA1"/>
</dbReference>
<protein>
    <submittedName>
        <fullName evidence="9">Heavy metal translocatin</fullName>
    </submittedName>
</protein>
<dbReference type="Pfam" id="PF00702">
    <property type="entry name" value="Hydrolase"/>
    <property type="match status" value="1"/>
</dbReference>
<dbReference type="NCBIfam" id="TIGR01511">
    <property type="entry name" value="ATPase-IB1_Cu"/>
    <property type="match status" value="1"/>
</dbReference>
<dbReference type="Gene3D" id="3.30.70.100">
    <property type="match status" value="1"/>
</dbReference>
<dbReference type="Proteomes" id="UP000799777">
    <property type="component" value="Unassembled WGS sequence"/>
</dbReference>
<gene>
    <name evidence="9" type="ORF">EK21DRAFT_106117</name>
</gene>